<dbReference type="Proteomes" id="UP000585614">
    <property type="component" value="Unassembled WGS sequence"/>
</dbReference>
<gene>
    <name evidence="2" type="ORF">mRhiFer1_007887</name>
</gene>
<evidence type="ECO:0000313" key="2">
    <source>
        <dbReference type="EMBL" id="KAF6390313.1"/>
    </source>
</evidence>
<feature type="region of interest" description="Disordered" evidence="1">
    <location>
        <begin position="74"/>
        <end position="122"/>
    </location>
</feature>
<dbReference type="EMBL" id="JACAGC010000001">
    <property type="protein sequence ID" value="KAF6390313.1"/>
    <property type="molecule type" value="Genomic_DNA"/>
</dbReference>
<name>A0A7J8AUS6_RHIFE</name>
<accession>A0A7J8AUS6</accession>
<reference evidence="2 3" key="1">
    <citation type="journal article" date="2020" name="Nature">
        <title>Six reference-quality genomes reveal evolution of bat adaptations.</title>
        <authorList>
            <person name="Jebb D."/>
            <person name="Huang Z."/>
            <person name="Pippel M."/>
            <person name="Hughes G.M."/>
            <person name="Lavrichenko K."/>
            <person name="Devanna P."/>
            <person name="Winkler S."/>
            <person name="Jermiin L.S."/>
            <person name="Skirmuntt E.C."/>
            <person name="Katzourakis A."/>
            <person name="Burkitt-Gray L."/>
            <person name="Ray D.A."/>
            <person name="Sullivan K.A.M."/>
            <person name="Roscito J.G."/>
            <person name="Kirilenko B.M."/>
            <person name="Davalos L.M."/>
            <person name="Corthals A.P."/>
            <person name="Power M.L."/>
            <person name="Jones G."/>
            <person name="Ransome R.D."/>
            <person name="Dechmann D.K.N."/>
            <person name="Locatelli A.G."/>
            <person name="Puechmaille S.J."/>
            <person name="Fedrigo O."/>
            <person name="Jarvis E.D."/>
            <person name="Hiller M."/>
            <person name="Vernes S.C."/>
            <person name="Myers E.W."/>
            <person name="Teeling E.C."/>
        </authorList>
    </citation>
    <scope>NUCLEOTIDE SEQUENCE [LARGE SCALE GENOMIC DNA]</scope>
    <source>
        <strain evidence="2">MRhiFer1</strain>
        <tissue evidence="2">Lung</tissue>
    </source>
</reference>
<organism evidence="2 3">
    <name type="scientific">Rhinolophus ferrumequinum</name>
    <name type="common">Greater horseshoe bat</name>
    <dbReference type="NCBI Taxonomy" id="59479"/>
    <lineage>
        <taxon>Eukaryota</taxon>
        <taxon>Metazoa</taxon>
        <taxon>Chordata</taxon>
        <taxon>Craniata</taxon>
        <taxon>Vertebrata</taxon>
        <taxon>Euteleostomi</taxon>
        <taxon>Mammalia</taxon>
        <taxon>Eutheria</taxon>
        <taxon>Laurasiatheria</taxon>
        <taxon>Chiroptera</taxon>
        <taxon>Yinpterochiroptera</taxon>
        <taxon>Rhinolophoidea</taxon>
        <taxon>Rhinolophidae</taxon>
        <taxon>Rhinolophinae</taxon>
        <taxon>Rhinolophus</taxon>
    </lineage>
</organism>
<proteinExistence type="predicted"/>
<dbReference type="AlphaFoldDB" id="A0A7J8AUS6"/>
<protein>
    <submittedName>
        <fullName evidence="2">Uncharacterized protein</fullName>
    </submittedName>
</protein>
<comment type="caution">
    <text evidence="2">The sequence shown here is derived from an EMBL/GenBank/DDBJ whole genome shotgun (WGS) entry which is preliminary data.</text>
</comment>
<sequence length="122" mass="13754">MSATEEQDPTEDNQNRADDAMDSGLRLIMITVVTAEGLDGFAEIVIFVTSQVVTRAIQEAENWQLYTHPIIEDSDIQPAEQEEDMEEGPEEGNRKEKKTTTMLKKSKSITKRKTTISKGEKH</sequence>
<feature type="compositionally biased region" description="Acidic residues" evidence="1">
    <location>
        <begin position="74"/>
        <end position="90"/>
    </location>
</feature>
<feature type="compositionally biased region" description="Basic residues" evidence="1">
    <location>
        <begin position="104"/>
        <end position="122"/>
    </location>
</feature>
<evidence type="ECO:0000313" key="3">
    <source>
        <dbReference type="Proteomes" id="UP000585614"/>
    </source>
</evidence>
<evidence type="ECO:0000256" key="1">
    <source>
        <dbReference type="SAM" id="MobiDB-lite"/>
    </source>
</evidence>